<sequence>MYFGFRSEETMYPYSEITSDGYSLSLNEGNGHSCAYASAHCRGRNDQDAERNDAMIIGTNNASMTGSLDNGYSHHHHHHHRHSHVLAPVGGAEHGERRCLLWACSACKKKKKSSLFDKRRAATQRERRRLCKVNSAFEILKQRTCSNPEQRMPKVTILRNAIQYIERLQLMLHEADDQEAYLSSYGGMDCRDIDLCDEIRHGGGMMNGGNHPSLGHETSCRRVKIEDRVSSLDSLSLMVDNINTPCTFPGGKECRDKDKGAT</sequence>
<evidence type="ECO:0000256" key="3">
    <source>
        <dbReference type="ARBA" id="ARBA00023242"/>
    </source>
</evidence>
<keyword evidence="6" id="KW-1185">Reference proteome</keyword>
<dbReference type="GO" id="GO:0007517">
    <property type="term" value="P:muscle organ development"/>
    <property type="evidence" value="ECO:0007669"/>
    <property type="project" value="InterPro"/>
</dbReference>
<dbReference type="Pfam" id="PF01586">
    <property type="entry name" value="Basic"/>
    <property type="match status" value="1"/>
</dbReference>
<dbReference type="InterPro" id="IPR039704">
    <property type="entry name" value="Myogenic_factor"/>
</dbReference>
<feature type="domain" description="BHLH" evidence="4">
    <location>
        <begin position="117"/>
        <end position="168"/>
    </location>
</feature>
<name>A0A7M7LT89_STRPU</name>
<dbReference type="OMA" id="CAYASAH"/>
<dbReference type="SMART" id="SM00353">
    <property type="entry name" value="HLH"/>
    <property type="match status" value="1"/>
</dbReference>
<organism evidence="5 6">
    <name type="scientific">Strongylocentrotus purpuratus</name>
    <name type="common">Purple sea urchin</name>
    <dbReference type="NCBI Taxonomy" id="7668"/>
    <lineage>
        <taxon>Eukaryota</taxon>
        <taxon>Metazoa</taxon>
        <taxon>Echinodermata</taxon>
        <taxon>Eleutherozoa</taxon>
        <taxon>Echinozoa</taxon>
        <taxon>Echinoidea</taxon>
        <taxon>Euechinoidea</taxon>
        <taxon>Echinacea</taxon>
        <taxon>Camarodonta</taxon>
        <taxon>Echinidea</taxon>
        <taxon>Strongylocentrotidae</taxon>
        <taxon>Strongylocentrotus</taxon>
    </lineage>
</organism>
<accession>A0A7M7LT89</accession>
<dbReference type="InterPro" id="IPR011598">
    <property type="entry name" value="bHLH_dom"/>
</dbReference>
<dbReference type="OrthoDB" id="10049614at2759"/>
<dbReference type="Gene3D" id="4.10.280.10">
    <property type="entry name" value="Helix-loop-helix DNA-binding domain"/>
    <property type="match status" value="1"/>
</dbReference>
<comment type="subcellular location">
    <subcellularLocation>
        <location evidence="1">Nucleus</location>
    </subcellularLocation>
</comment>
<dbReference type="PANTHER" id="PTHR11534">
    <property type="entry name" value="MYOGENIC FACTOR"/>
    <property type="match status" value="1"/>
</dbReference>
<reference evidence="5" key="2">
    <citation type="submission" date="2021-01" db="UniProtKB">
        <authorList>
            <consortium name="EnsemblMetazoa"/>
        </authorList>
    </citation>
    <scope>IDENTIFICATION</scope>
</reference>
<dbReference type="GO" id="GO:0006357">
    <property type="term" value="P:regulation of transcription by RNA polymerase II"/>
    <property type="evidence" value="ECO:0000318"/>
    <property type="project" value="GO_Central"/>
</dbReference>
<dbReference type="Proteomes" id="UP000007110">
    <property type="component" value="Unassembled WGS sequence"/>
</dbReference>
<dbReference type="GO" id="GO:0000978">
    <property type="term" value="F:RNA polymerase II cis-regulatory region sequence-specific DNA binding"/>
    <property type="evidence" value="ECO:0000318"/>
    <property type="project" value="GO_Central"/>
</dbReference>
<dbReference type="InParanoid" id="A0A7M7LT89"/>
<dbReference type="EnsemblMetazoa" id="XM_011673857">
    <property type="protein sequence ID" value="XP_011672159"/>
    <property type="gene ID" value="LOC105442066"/>
</dbReference>
<dbReference type="GO" id="GO:0005634">
    <property type="term" value="C:nucleus"/>
    <property type="evidence" value="ECO:0007669"/>
    <property type="project" value="UniProtKB-SubCell"/>
</dbReference>
<dbReference type="KEGG" id="spu:105442066"/>
<dbReference type="InterPro" id="IPR036638">
    <property type="entry name" value="HLH_DNA-bd_sf"/>
</dbReference>
<dbReference type="GO" id="GO:0045663">
    <property type="term" value="P:positive regulation of myoblast differentiation"/>
    <property type="evidence" value="ECO:0000318"/>
    <property type="project" value="GO_Central"/>
</dbReference>
<evidence type="ECO:0000313" key="5">
    <source>
        <dbReference type="EnsemblMetazoa" id="XP_011672159"/>
    </source>
</evidence>
<dbReference type="AlphaFoldDB" id="A0A7M7LT89"/>
<proteinExistence type="predicted"/>
<dbReference type="Pfam" id="PF00010">
    <property type="entry name" value="HLH"/>
    <property type="match status" value="1"/>
</dbReference>
<reference evidence="6" key="1">
    <citation type="submission" date="2015-02" db="EMBL/GenBank/DDBJ databases">
        <title>Genome sequencing for Strongylocentrotus purpuratus.</title>
        <authorList>
            <person name="Murali S."/>
            <person name="Liu Y."/>
            <person name="Vee V."/>
            <person name="English A."/>
            <person name="Wang M."/>
            <person name="Skinner E."/>
            <person name="Han Y."/>
            <person name="Muzny D.M."/>
            <person name="Worley K.C."/>
            <person name="Gibbs R.A."/>
        </authorList>
    </citation>
    <scope>NUCLEOTIDE SEQUENCE</scope>
</reference>
<dbReference type="GO" id="GO:0000981">
    <property type="term" value="F:DNA-binding transcription factor activity, RNA polymerase II-specific"/>
    <property type="evidence" value="ECO:0000318"/>
    <property type="project" value="GO_Central"/>
</dbReference>
<dbReference type="FunFam" id="4.10.280.10:FF:000005">
    <property type="entry name" value="Myogenic factor"/>
    <property type="match status" value="1"/>
</dbReference>
<protein>
    <recommendedName>
        <fullName evidence="4">BHLH domain-containing protein</fullName>
    </recommendedName>
</protein>
<dbReference type="GO" id="GO:0046983">
    <property type="term" value="F:protein dimerization activity"/>
    <property type="evidence" value="ECO:0007669"/>
    <property type="project" value="InterPro"/>
</dbReference>
<evidence type="ECO:0000256" key="1">
    <source>
        <dbReference type="ARBA" id="ARBA00004123"/>
    </source>
</evidence>
<dbReference type="PROSITE" id="PS50888">
    <property type="entry name" value="BHLH"/>
    <property type="match status" value="1"/>
</dbReference>
<keyword evidence="2" id="KW-0238">DNA-binding</keyword>
<dbReference type="RefSeq" id="XP_011672159.2">
    <property type="nucleotide sequence ID" value="XM_011673857.2"/>
</dbReference>
<keyword evidence="3" id="KW-0539">Nucleus</keyword>
<dbReference type="SUPFAM" id="SSF47459">
    <property type="entry name" value="HLH, helix-loop-helix DNA-binding domain"/>
    <property type="match status" value="1"/>
</dbReference>
<evidence type="ECO:0000259" key="4">
    <source>
        <dbReference type="PROSITE" id="PS50888"/>
    </source>
</evidence>
<dbReference type="GeneID" id="105442066"/>
<evidence type="ECO:0000313" key="6">
    <source>
        <dbReference type="Proteomes" id="UP000007110"/>
    </source>
</evidence>
<dbReference type="InterPro" id="IPR002546">
    <property type="entry name" value="MyoD_N"/>
</dbReference>
<evidence type="ECO:0000256" key="2">
    <source>
        <dbReference type="ARBA" id="ARBA00023125"/>
    </source>
</evidence>
<dbReference type="SMART" id="SM00520">
    <property type="entry name" value="BASIC"/>
    <property type="match status" value="1"/>
</dbReference>
<dbReference type="PANTHER" id="PTHR11534:SF9">
    <property type="entry name" value="MYOGENIC-DETERMINATION PROTEIN"/>
    <property type="match status" value="1"/>
</dbReference>